<dbReference type="Proteomes" id="UP001164439">
    <property type="component" value="Chromosome"/>
</dbReference>
<proteinExistence type="predicted"/>
<feature type="transmembrane region" description="Helical" evidence="2">
    <location>
        <begin position="418"/>
        <end position="440"/>
    </location>
</feature>
<accession>A0ABY7KEC1</accession>
<evidence type="ECO:0000313" key="3">
    <source>
        <dbReference type="EMBL" id="WAZ22875.1"/>
    </source>
</evidence>
<organism evidence="3 4">
    <name type="scientific">Streptomyces cinnabarinus</name>
    <dbReference type="NCBI Taxonomy" id="67287"/>
    <lineage>
        <taxon>Bacteria</taxon>
        <taxon>Bacillati</taxon>
        <taxon>Actinomycetota</taxon>
        <taxon>Actinomycetes</taxon>
        <taxon>Kitasatosporales</taxon>
        <taxon>Streptomycetaceae</taxon>
        <taxon>Streptomyces</taxon>
    </lineage>
</organism>
<feature type="region of interest" description="Disordered" evidence="1">
    <location>
        <begin position="198"/>
        <end position="219"/>
    </location>
</feature>
<dbReference type="EMBL" id="CP114413">
    <property type="protein sequence ID" value="WAZ22875.1"/>
    <property type="molecule type" value="Genomic_DNA"/>
</dbReference>
<keyword evidence="2" id="KW-0812">Transmembrane</keyword>
<evidence type="ECO:0000256" key="2">
    <source>
        <dbReference type="SAM" id="Phobius"/>
    </source>
</evidence>
<sequence>MSATTTRGRVMGRGTAWWRAVCRGAVAVALLGAGAGTGFGAWAPSAVAAGTPTPYGFSPDATTVPGVAGTADAARLEPGRTYRSSLPVSEAVHYRLELDATTNAYVSATAVPPADADLSASDGIRVSVQDADGRSCNSETENFGGGSSARPITAVALRELSAARTRCAEAGTYYVVVERVGTTTAADTAWDLELATFSEPPPAGRASTEAPRTWNSEPPEPVTGDAVRRAGGAGFASAVAVDQGVWRSDLSPGQTVFYKVPVGWGQQVYAAAELAGTAEGSRIVVGALELSLHNPVRAPLDDANLNYDGSRRSTALEPLAPVAYENRYGNSDQIKGMRFGGSYYLVAHLSAQMAERFGDGPFTMTLRVRVEGSGELGPAYDGRFIPQGVFAPVAGAGESSDAGTSGGADEKDDTAMTVVAVSGIGGGTVILTVLGVWTAAGRRRVSSS</sequence>
<gene>
    <name evidence="3" type="ORF">STRCI_004176</name>
</gene>
<protein>
    <submittedName>
        <fullName evidence="3">Uncharacterized protein</fullName>
    </submittedName>
</protein>
<evidence type="ECO:0000313" key="4">
    <source>
        <dbReference type="Proteomes" id="UP001164439"/>
    </source>
</evidence>
<evidence type="ECO:0000256" key="1">
    <source>
        <dbReference type="SAM" id="MobiDB-lite"/>
    </source>
</evidence>
<keyword evidence="4" id="KW-1185">Reference proteome</keyword>
<keyword evidence="2" id="KW-1133">Transmembrane helix</keyword>
<name>A0ABY7KEC1_9ACTN</name>
<keyword evidence="2" id="KW-0472">Membrane</keyword>
<dbReference type="RefSeq" id="WP_269660466.1">
    <property type="nucleotide sequence ID" value="NZ_CP114413.1"/>
</dbReference>
<reference evidence="3" key="1">
    <citation type="submission" date="2022-12" db="EMBL/GenBank/DDBJ databases">
        <authorList>
            <person name="Ruckert C."/>
            <person name="Busche T."/>
            <person name="Kalinowski J."/>
            <person name="Wittmann C."/>
        </authorList>
    </citation>
    <scope>NUCLEOTIDE SEQUENCE</scope>
    <source>
        <strain evidence="3">DSM 40467</strain>
    </source>
</reference>